<dbReference type="RefSeq" id="WP_353940803.1">
    <property type="nucleotide sequence ID" value="NZ_CP159534.1"/>
</dbReference>
<dbReference type="Pfam" id="PF13556">
    <property type="entry name" value="HTH_30"/>
    <property type="match status" value="1"/>
</dbReference>
<dbReference type="EMBL" id="CP159534">
    <property type="protein sequence ID" value="XCJ69118.1"/>
    <property type="molecule type" value="Genomic_DNA"/>
</dbReference>
<reference evidence="4" key="1">
    <citation type="submission" date="2024-06" db="EMBL/GenBank/DDBJ databases">
        <title>Streptomyces sp. strain HUAS MG91 genome sequences.</title>
        <authorList>
            <person name="Mo P."/>
        </authorList>
    </citation>
    <scope>NUCLEOTIDE SEQUENCE</scope>
    <source>
        <strain evidence="4">HUAS MG91</strain>
    </source>
</reference>
<dbReference type="PANTHER" id="PTHR33744">
    <property type="entry name" value="CARBOHYDRATE DIACID REGULATOR"/>
    <property type="match status" value="1"/>
</dbReference>
<dbReference type="InterPro" id="IPR042070">
    <property type="entry name" value="PucR_C-HTH_sf"/>
</dbReference>
<name>A0AAU8IL38_9ACTN</name>
<dbReference type="Gene3D" id="1.10.10.2840">
    <property type="entry name" value="PucR C-terminal helix-turn-helix domain"/>
    <property type="match status" value="1"/>
</dbReference>
<feature type="domain" description="PucR C-terminal helix-turn-helix" evidence="2">
    <location>
        <begin position="421"/>
        <end position="479"/>
    </location>
</feature>
<accession>A0AAU8IL38</accession>
<proteinExistence type="inferred from homology"/>
<comment type="similarity">
    <text evidence="1">Belongs to the CdaR family.</text>
</comment>
<organism evidence="4">
    <name type="scientific">Streptomyces tabacisoli</name>
    <dbReference type="NCBI Taxonomy" id="3156398"/>
    <lineage>
        <taxon>Bacteria</taxon>
        <taxon>Bacillati</taxon>
        <taxon>Actinomycetota</taxon>
        <taxon>Actinomycetes</taxon>
        <taxon>Kitasatosporales</taxon>
        <taxon>Streptomycetaceae</taxon>
        <taxon>Streptomyces</taxon>
    </lineage>
</organism>
<dbReference type="KEGG" id="stac:ABII15_03680"/>
<sequence length="490" mass="49803">MPHLAELLTAPGLTGLHHLAGPLDAVEVTGVRLETRADRIPAVPPGAVAVLLATVPAHLLDVAVRDAAAAGAAALVLTGEDTTEPGAPDDPALTTLSSLAHRGRVAVLRATGDLAALAVAVDRAVAGGAADALARVGDAARRLPGTAGDPERAATVAARVLGVPVERRAAGPGETCASALGPDGEITLAAPDRPGHAGTAVRSVLALAVLAAAGGGHGDLPVRSRGQLLAELLAAPQERTPGLAARGRALGLPVDGHHTALRVEAPGLAPADRYGLLDGLAARTLTRLRAADDTAQWHAALVDDALVLLATRPAPPGPETGRAALALARRTLDALRARHPDAGLRGGLGAAHRGPLGVRTSAREARAALQAPPDGTSVTAHDAAGLDRMLMEWYASDTAHAATGELLAPVLKLGEDKAEPLLRTLQAYLDHNNSPARAAELLHLHRNAVGARIRRVTELTGADLTDPDTRLALQLACRARLSGMRPDGPA</sequence>
<dbReference type="InterPro" id="IPR025736">
    <property type="entry name" value="PucR_C-HTH_dom"/>
</dbReference>
<evidence type="ECO:0000259" key="2">
    <source>
        <dbReference type="Pfam" id="PF13556"/>
    </source>
</evidence>
<feature type="domain" description="CdaR GGDEF-like" evidence="3">
    <location>
        <begin position="240"/>
        <end position="371"/>
    </location>
</feature>
<evidence type="ECO:0000256" key="1">
    <source>
        <dbReference type="ARBA" id="ARBA00006754"/>
    </source>
</evidence>
<dbReference type="Pfam" id="PF17853">
    <property type="entry name" value="GGDEF_2"/>
    <property type="match status" value="1"/>
</dbReference>
<dbReference type="InterPro" id="IPR041522">
    <property type="entry name" value="CdaR_GGDEF"/>
</dbReference>
<gene>
    <name evidence="4" type="ORF">ABII15_03680</name>
</gene>
<dbReference type="AlphaFoldDB" id="A0AAU8IL38"/>
<dbReference type="InterPro" id="IPR051448">
    <property type="entry name" value="CdaR-like_regulators"/>
</dbReference>
<protein>
    <submittedName>
        <fullName evidence="4">Helix-turn-helix domain-containing protein</fullName>
    </submittedName>
</protein>
<dbReference type="PANTHER" id="PTHR33744:SF1">
    <property type="entry name" value="DNA-BINDING TRANSCRIPTIONAL ACTIVATOR ADER"/>
    <property type="match status" value="1"/>
</dbReference>
<evidence type="ECO:0000313" key="4">
    <source>
        <dbReference type="EMBL" id="XCJ69118.1"/>
    </source>
</evidence>
<evidence type="ECO:0000259" key="3">
    <source>
        <dbReference type="Pfam" id="PF17853"/>
    </source>
</evidence>